<dbReference type="SUPFAM" id="SSF53092">
    <property type="entry name" value="Creatinase/prolidase N-terminal domain"/>
    <property type="match status" value="1"/>
</dbReference>
<keyword evidence="3" id="KW-0378">Hydrolase</keyword>
<reference evidence="3" key="1">
    <citation type="submission" date="2020-10" db="EMBL/GenBank/DDBJ databases">
        <title>Ca. Dormibacterota MAGs.</title>
        <authorList>
            <person name="Montgomery K."/>
        </authorList>
    </citation>
    <scope>NUCLEOTIDE SEQUENCE [LARGE SCALE GENOMIC DNA]</scope>
    <source>
        <strain evidence="3">SC8812_S17_10</strain>
    </source>
</reference>
<sequence length="384" mass="41414">MDQESEEGERRIAEARRRMEAAGLDALLLVSSANAAYLSGYPSPERTLGRALYVLLPLRGAPSVLAQAWRLEEARRYCWMPDVRGYQRLSAVPFEELDRLWEVNRLGAATVGVESGREQRLGLPLQDFEALRAHFGGTRFVDCGDLLWSLRLLKSAAEVARIRAACRITGEAYAATFATATVGQPGRQIVDRMKTEMIRCGGSDPWVLSSFGPGSYELPTEVPPQPPVRRGDILWMDAGCTVGGYWSDFSRAAVVGPPSPEQLQAHAAVHAVTAAAVSLIRPGRPVSEIAAACREGLAGLDLEVTAPLSDLAGRVGHGLGLDVTELPHVAEFDSTLLEAGMVITVEPAVATRYGAFHVEENVLVTEDGFEVLSTAPWELATVPG</sequence>
<dbReference type="InterPro" id="IPR050659">
    <property type="entry name" value="Peptidase_M24B"/>
</dbReference>
<dbReference type="InterPro" id="IPR036005">
    <property type="entry name" value="Creatinase/aminopeptidase-like"/>
</dbReference>
<feature type="domain" description="Creatinase N-terminal" evidence="2">
    <location>
        <begin position="11"/>
        <end position="152"/>
    </location>
</feature>
<dbReference type="PANTHER" id="PTHR46112:SF2">
    <property type="entry name" value="XAA-PRO AMINOPEPTIDASE P-RELATED"/>
    <property type="match status" value="1"/>
</dbReference>
<evidence type="ECO:0000259" key="2">
    <source>
        <dbReference type="Pfam" id="PF01321"/>
    </source>
</evidence>
<evidence type="ECO:0000313" key="3">
    <source>
        <dbReference type="EMBL" id="MBJ7598893.1"/>
    </source>
</evidence>
<name>A0A934N9C9_9BACT</name>
<dbReference type="Gene3D" id="3.90.230.10">
    <property type="entry name" value="Creatinase/methionine aminopeptidase superfamily"/>
    <property type="match status" value="1"/>
</dbReference>
<dbReference type="CDD" id="cd01066">
    <property type="entry name" value="APP_MetAP"/>
    <property type="match status" value="1"/>
</dbReference>
<keyword evidence="3" id="KW-0645">Protease</keyword>
<accession>A0A934N9C9</accession>
<dbReference type="GO" id="GO:0004177">
    <property type="term" value="F:aminopeptidase activity"/>
    <property type="evidence" value="ECO:0007669"/>
    <property type="project" value="UniProtKB-KW"/>
</dbReference>
<feature type="domain" description="Peptidase M24" evidence="1">
    <location>
        <begin position="161"/>
        <end position="366"/>
    </location>
</feature>
<dbReference type="Pfam" id="PF00557">
    <property type="entry name" value="Peptidase_M24"/>
    <property type="match status" value="1"/>
</dbReference>
<keyword evidence="3" id="KW-0031">Aminopeptidase</keyword>
<dbReference type="Pfam" id="PF01321">
    <property type="entry name" value="Creatinase_N"/>
    <property type="match status" value="1"/>
</dbReference>
<dbReference type="AlphaFoldDB" id="A0A934N9C9"/>
<dbReference type="PANTHER" id="PTHR46112">
    <property type="entry name" value="AMINOPEPTIDASE"/>
    <property type="match status" value="1"/>
</dbReference>
<dbReference type="Proteomes" id="UP000612893">
    <property type="component" value="Unassembled WGS sequence"/>
</dbReference>
<evidence type="ECO:0000313" key="4">
    <source>
        <dbReference type="Proteomes" id="UP000612893"/>
    </source>
</evidence>
<gene>
    <name evidence="3" type="ORF">JF922_12530</name>
</gene>
<protein>
    <submittedName>
        <fullName evidence="3">Aminopeptidase P family protein</fullName>
    </submittedName>
</protein>
<keyword evidence="4" id="KW-1185">Reference proteome</keyword>
<dbReference type="InterPro" id="IPR000994">
    <property type="entry name" value="Pept_M24"/>
</dbReference>
<organism evidence="3 4">
    <name type="scientific">Candidatus Nephthysia bennettiae</name>
    <dbReference type="NCBI Taxonomy" id="3127016"/>
    <lineage>
        <taxon>Bacteria</taxon>
        <taxon>Bacillati</taxon>
        <taxon>Candidatus Dormiibacterota</taxon>
        <taxon>Candidatus Dormibacteria</taxon>
        <taxon>Candidatus Dormibacterales</taxon>
        <taxon>Candidatus Dormibacteraceae</taxon>
        <taxon>Candidatus Nephthysia</taxon>
    </lineage>
</organism>
<comment type="caution">
    <text evidence="3">The sequence shown here is derived from an EMBL/GenBank/DDBJ whole genome shotgun (WGS) entry which is preliminary data.</text>
</comment>
<dbReference type="InterPro" id="IPR000587">
    <property type="entry name" value="Creatinase_N"/>
</dbReference>
<dbReference type="Gene3D" id="3.40.350.10">
    <property type="entry name" value="Creatinase/prolidase N-terminal domain"/>
    <property type="match status" value="1"/>
</dbReference>
<dbReference type="InterPro" id="IPR029149">
    <property type="entry name" value="Creatin/AminoP/Spt16_N"/>
</dbReference>
<evidence type="ECO:0000259" key="1">
    <source>
        <dbReference type="Pfam" id="PF00557"/>
    </source>
</evidence>
<dbReference type="EMBL" id="JAEKNR010000133">
    <property type="protein sequence ID" value="MBJ7598893.1"/>
    <property type="molecule type" value="Genomic_DNA"/>
</dbReference>
<proteinExistence type="predicted"/>
<dbReference type="RefSeq" id="WP_338202105.1">
    <property type="nucleotide sequence ID" value="NZ_JAEKNR010000133.1"/>
</dbReference>
<dbReference type="SUPFAM" id="SSF55920">
    <property type="entry name" value="Creatinase/aminopeptidase"/>
    <property type="match status" value="1"/>
</dbReference>